<dbReference type="SMART" id="SM01296">
    <property type="entry name" value="N2227"/>
    <property type="match status" value="1"/>
</dbReference>
<sequence>MSDLEKAPDIQINSNCVNNGSIEVEDEELDHARDTTLQEREDRNCNGSDGEHELMIVGRPEQDTPLSPSSSPSSRGYRDPDWEEEYRHYHKIAATFKKYKRFSYAKVDKTLGFIRSMPKRHQILLRDYRKHIEEIRRCIDVNHNLFQLMILDASSMFENHDEVYPKKLKTAPAAEPTAFDYDKLQAVLKHIVRDWTAEGKKERDSCYKPLIDEVEEIFGNTRVDGYSDIKILIPGAGMGRLSHELVRRGYIVQGNEFSLFMLFASNFILNKCSGKAVYKCHPWIHQNTNVLNHQDQTREISFPDIDPCDLPANSGCRFSMTAGDFLEAYATPTQESAWDCVVTCFFIDCANNIITYLERIFSCLKDGGMWLNLGPLLYHYSDLADEDSIEPSFDFLADIIQKIGFVIEKQDTTVPTMYAENERSLLSYSYRSIFLVCRKPHKEQPSAVA</sequence>
<evidence type="ECO:0000256" key="2">
    <source>
        <dbReference type="ARBA" id="ARBA00012003"/>
    </source>
</evidence>
<gene>
    <name evidence="7" type="ORF">ODALV1_LOCUS21645</name>
</gene>
<proteinExistence type="inferred from homology"/>
<keyword evidence="5" id="KW-0949">S-adenosyl-L-methionine</keyword>
<dbReference type="Gene3D" id="3.40.50.150">
    <property type="entry name" value="Vaccinia Virus protein VP39"/>
    <property type="match status" value="1"/>
</dbReference>
<organism evidence="7 8">
    <name type="scientific">Orchesella dallaii</name>
    <dbReference type="NCBI Taxonomy" id="48710"/>
    <lineage>
        <taxon>Eukaryota</taxon>
        <taxon>Metazoa</taxon>
        <taxon>Ecdysozoa</taxon>
        <taxon>Arthropoda</taxon>
        <taxon>Hexapoda</taxon>
        <taxon>Collembola</taxon>
        <taxon>Entomobryomorpha</taxon>
        <taxon>Entomobryoidea</taxon>
        <taxon>Orchesellidae</taxon>
        <taxon>Orchesellinae</taxon>
        <taxon>Orchesella</taxon>
    </lineage>
</organism>
<evidence type="ECO:0000313" key="8">
    <source>
        <dbReference type="Proteomes" id="UP001642540"/>
    </source>
</evidence>
<evidence type="ECO:0000313" key="7">
    <source>
        <dbReference type="EMBL" id="CAL8126988.1"/>
    </source>
</evidence>
<evidence type="ECO:0000256" key="1">
    <source>
        <dbReference type="ARBA" id="ARBA00010086"/>
    </source>
</evidence>
<keyword evidence="4" id="KW-0808">Transferase</keyword>
<evidence type="ECO:0000256" key="6">
    <source>
        <dbReference type="SAM" id="MobiDB-lite"/>
    </source>
</evidence>
<dbReference type="EMBL" id="CAXLJM020000072">
    <property type="protein sequence ID" value="CAL8126988.1"/>
    <property type="molecule type" value="Genomic_DNA"/>
</dbReference>
<feature type="region of interest" description="Disordered" evidence="6">
    <location>
        <begin position="1"/>
        <end position="80"/>
    </location>
</feature>
<evidence type="ECO:0000256" key="3">
    <source>
        <dbReference type="ARBA" id="ARBA00022603"/>
    </source>
</evidence>
<dbReference type="SUPFAM" id="SSF53335">
    <property type="entry name" value="S-adenosyl-L-methionine-dependent methyltransferases"/>
    <property type="match status" value="1"/>
</dbReference>
<reference evidence="7 8" key="1">
    <citation type="submission" date="2024-08" db="EMBL/GenBank/DDBJ databases">
        <authorList>
            <person name="Cucini C."/>
            <person name="Frati F."/>
        </authorList>
    </citation>
    <scope>NUCLEOTIDE SEQUENCE [LARGE SCALE GENOMIC DNA]</scope>
</reference>
<evidence type="ECO:0000256" key="5">
    <source>
        <dbReference type="ARBA" id="ARBA00022691"/>
    </source>
</evidence>
<feature type="compositionally biased region" description="Polar residues" evidence="6">
    <location>
        <begin position="11"/>
        <end position="21"/>
    </location>
</feature>
<dbReference type="Pfam" id="PF07942">
    <property type="entry name" value="CARME"/>
    <property type="match status" value="1"/>
</dbReference>
<name>A0ABP1RDV8_9HEXA</name>
<protein>
    <recommendedName>
        <fullName evidence="2">carnosine N-methyltransferase</fullName>
        <ecNumber evidence="2">2.1.1.22</ecNumber>
    </recommendedName>
</protein>
<dbReference type="InterPro" id="IPR029063">
    <property type="entry name" value="SAM-dependent_MTases_sf"/>
</dbReference>
<dbReference type="Proteomes" id="UP001642540">
    <property type="component" value="Unassembled WGS sequence"/>
</dbReference>
<keyword evidence="8" id="KW-1185">Reference proteome</keyword>
<comment type="similarity">
    <text evidence="1">Belongs to the carnosine N-methyltransferase family.</text>
</comment>
<dbReference type="EC" id="2.1.1.22" evidence="2"/>
<feature type="compositionally biased region" description="Basic and acidic residues" evidence="6">
    <location>
        <begin position="30"/>
        <end position="54"/>
    </location>
</feature>
<dbReference type="PANTHER" id="PTHR12303:SF6">
    <property type="entry name" value="CARNOSINE N-METHYLTRANSFERASE"/>
    <property type="match status" value="1"/>
</dbReference>
<dbReference type="InterPro" id="IPR012901">
    <property type="entry name" value="CARME"/>
</dbReference>
<accession>A0ABP1RDV8</accession>
<keyword evidence="3" id="KW-0489">Methyltransferase</keyword>
<dbReference type="PANTHER" id="PTHR12303">
    <property type="entry name" value="CARNOSINE N-METHYLTRANSFERASE"/>
    <property type="match status" value="1"/>
</dbReference>
<evidence type="ECO:0000256" key="4">
    <source>
        <dbReference type="ARBA" id="ARBA00022679"/>
    </source>
</evidence>
<comment type="caution">
    <text evidence="7">The sequence shown here is derived from an EMBL/GenBank/DDBJ whole genome shotgun (WGS) entry which is preliminary data.</text>
</comment>